<keyword evidence="1" id="KW-0812">Transmembrane</keyword>
<gene>
    <name evidence="3" type="ORF">JSE7799_00192</name>
</gene>
<keyword evidence="1" id="KW-0472">Membrane</keyword>
<dbReference type="Proteomes" id="UP000049455">
    <property type="component" value="Unassembled WGS sequence"/>
</dbReference>
<dbReference type="Pfam" id="PF07885">
    <property type="entry name" value="Ion_trans_2"/>
    <property type="match status" value="1"/>
</dbReference>
<organism evidence="3 4">
    <name type="scientific">Jannaschia seosinensis</name>
    <dbReference type="NCBI Taxonomy" id="313367"/>
    <lineage>
        <taxon>Bacteria</taxon>
        <taxon>Pseudomonadati</taxon>
        <taxon>Pseudomonadota</taxon>
        <taxon>Alphaproteobacteria</taxon>
        <taxon>Rhodobacterales</taxon>
        <taxon>Roseobacteraceae</taxon>
        <taxon>Jannaschia</taxon>
    </lineage>
</organism>
<keyword evidence="1" id="KW-1133">Transmembrane helix</keyword>
<feature type="transmembrane region" description="Helical" evidence="1">
    <location>
        <begin position="130"/>
        <end position="153"/>
    </location>
</feature>
<evidence type="ECO:0000313" key="3">
    <source>
        <dbReference type="EMBL" id="CUH11746.1"/>
    </source>
</evidence>
<dbReference type="AlphaFoldDB" id="A0A0M7B5M0"/>
<evidence type="ECO:0000259" key="2">
    <source>
        <dbReference type="Pfam" id="PF07885"/>
    </source>
</evidence>
<dbReference type="OrthoDB" id="7823455at2"/>
<evidence type="ECO:0000313" key="4">
    <source>
        <dbReference type="Proteomes" id="UP000049455"/>
    </source>
</evidence>
<feature type="domain" description="Potassium channel" evidence="2">
    <location>
        <begin position="85"/>
        <end position="154"/>
    </location>
</feature>
<dbReference type="Gene3D" id="1.10.287.70">
    <property type="match status" value="1"/>
</dbReference>
<keyword evidence="4" id="KW-1185">Reference proteome</keyword>
<reference evidence="3 4" key="1">
    <citation type="submission" date="2015-09" db="EMBL/GenBank/DDBJ databases">
        <authorList>
            <person name="Jackson K.R."/>
            <person name="Lunt B.L."/>
            <person name="Fisher J.N.B."/>
            <person name="Gardner A.V."/>
            <person name="Bailey M.E."/>
            <person name="Deus L.M."/>
            <person name="Earl A.S."/>
            <person name="Gibby P.D."/>
            <person name="Hartmann K.A."/>
            <person name="Liu J.E."/>
            <person name="Manci A.M."/>
            <person name="Nielsen D.A."/>
            <person name="Solomon M.B."/>
            <person name="Breakwell D.P."/>
            <person name="Burnett S.H."/>
            <person name="Grose J.H."/>
        </authorList>
    </citation>
    <scope>NUCLEOTIDE SEQUENCE [LARGE SCALE GENOMIC DNA]</scope>
    <source>
        <strain evidence="3 4">CECT 7799</strain>
    </source>
</reference>
<evidence type="ECO:0000256" key="1">
    <source>
        <dbReference type="SAM" id="Phobius"/>
    </source>
</evidence>
<proteinExistence type="predicted"/>
<dbReference type="SUPFAM" id="SSF81324">
    <property type="entry name" value="Voltage-gated potassium channels"/>
    <property type="match status" value="1"/>
</dbReference>
<accession>A0A0M7B5M0</accession>
<dbReference type="InterPro" id="IPR013099">
    <property type="entry name" value="K_chnl_dom"/>
</dbReference>
<protein>
    <submittedName>
        <fullName evidence="3">Ion channel</fullName>
    </submittedName>
</protein>
<dbReference type="STRING" id="313367.JSE7799_00192"/>
<dbReference type="EMBL" id="CYPR01000010">
    <property type="protein sequence ID" value="CUH11746.1"/>
    <property type="molecule type" value="Genomic_DNA"/>
</dbReference>
<dbReference type="RefSeq" id="WP_055661927.1">
    <property type="nucleotide sequence ID" value="NZ_CYPR01000010.1"/>
</dbReference>
<sequence length="286" mass="30093">MTASFMTLAGLIIVGATLWDVFRSLVRTPLSSGPFTTGAEKIACLGLLRLFHLTGRRRFLAAIGPVSVMARAFAVVLGLLLGWGLVFFAQADWVIVASPNRPADFWERVYFTGYTISTLGLGDVVPDGPVAQLSVAGGSLTGFMVLTFVVGSVSTLSQVIGARDTVISAMHAHAAAIAAGGAASHVLDKTLDQVVSPLAAVASAIQTLPVRHRMHAETETLALSRALDRLNTALASGSPADPRQCAAARSMDQILEALTASWLATDATDRRGRIDAFLAADHLDRD</sequence>
<name>A0A0M7B5M0_9RHOB</name>